<dbReference type="GO" id="GO:0032259">
    <property type="term" value="P:methylation"/>
    <property type="evidence" value="ECO:0007669"/>
    <property type="project" value="UniProtKB-KW"/>
</dbReference>
<dbReference type="AlphaFoldDB" id="A0AAN0WD78"/>
<evidence type="ECO:0000256" key="3">
    <source>
        <dbReference type="ARBA" id="ARBA00022603"/>
    </source>
</evidence>
<dbReference type="Gene3D" id="3.40.50.150">
    <property type="entry name" value="Vaccinia Virus protein VP39"/>
    <property type="match status" value="2"/>
</dbReference>
<feature type="domain" description="DNA methylase N-4/N-6" evidence="9">
    <location>
        <begin position="30"/>
        <end position="88"/>
    </location>
</feature>
<evidence type="ECO:0000313" key="11">
    <source>
        <dbReference type="Proteomes" id="UP000032024"/>
    </source>
</evidence>
<keyword evidence="6" id="KW-0680">Restriction system</keyword>
<proteinExistence type="inferred from homology"/>
<evidence type="ECO:0000259" key="9">
    <source>
        <dbReference type="Pfam" id="PF01555"/>
    </source>
</evidence>
<organism evidence="10 11">
    <name type="scientific">Heyndrickxia coagulans</name>
    <name type="common">Weizmannia coagulans</name>
    <dbReference type="NCBI Taxonomy" id="1398"/>
    <lineage>
        <taxon>Bacteria</taxon>
        <taxon>Bacillati</taxon>
        <taxon>Bacillota</taxon>
        <taxon>Bacilli</taxon>
        <taxon>Bacillales</taxon>
        <taxon>Bacillaceae</taxon>
        <taxon>Heyndrickxia</taxon>
    </lineage>
</organism>
<evidence type="ECO:0000256" key="1">
    <source>
        <dbReference type="ARBA" id="ARBA00010203"/>
    </source>
</evidence>
<keyword evidence="3" id="KW-0489">Methyltransferase</keyword>
<evidence type="ECO:0000256" key="7">
    <source>
        <dbReference type="ARBA" id="ARBA00023125"/>
    </source>
</evidence>
<dbReference type="GO" id="GO:0015667">
    <property type="term" value="F:site-specific DNA-methyltransferase (cytosine-N4-specific) activity"/>
    <property type="evidence" value="ECO:0007669"/>
    <property type="project" value="UniProtKB-EC"/>
</dbReference>
<evidence type="ECO:0000256" key="6">
    <source>
        <dbReference type="ARBA" id="ARBA00022747"/>
    </source>
</evidence>
<keyword evidence="5" id="KW-0949">S-adenosyl-L-methionine</keyword>
<gene>
    <name evidence="10" type="ORF">SB48_HM08orf05747</name>
</gene>
<dbReference type="PROSITE" id="PS00093">
    <property type="entry name" value="N4_MTASE"/>
    <property type="match status" value="1"/>
</dbReference>
<evidence type="ECO:0000313" key="10">
    <source>
        <dbReference type="EMBL" id="AJO24405.1"/>
    </source>
</evidence>
<reference evidence="11" key="1">
    <citation type="submission" date="2015-01" db="EMBL/GenBank/DDBJ databases">
        <title>Comparative genome analysis of Bacillus coagulans HM-08, Clostridium butyricum HM-68, Bacillus subtilis HM-66 and Bacillus paralicheniformis BL-09.</title>
        <authorList>
            <person name="Zhang H."/>
        </authorList>
    </citation>
    <scope>NUCLEOTIDE SEQUENCE [LARGE SCALE GENOMIC DNA]</scope>
    <source>
        <strain evidence="11">HM-08</strain>
    </source>
</reference>
<dbReference type="InterPro" id="IPR017985">
    <property type="entry name" value="MeTrfase_CN4_CS"/>
</dbReference>
<evidence type="ECO:0000256" key="4">
    <source>
        <dbReference type="ARBA" id="ARBA00022679"/>
    </source>
</evidence>
<evidence type="ECO:0000256" key="5">
    <source>
        <dbReference type="ARBA" id="ARBA00022691"/>
    </source>
</evidence>
<dbReference type="EMBL" id="CP010525">
    <property type="protein sequence ID" value="AJO24405.1"/>
    <property type="molecule type" value="Genomic_DNA"/>
</dbReference>
<sequence length="428" mass="50027">MVHYSEEISCRFEVDSMKNFPRTTKLKNRDNTIYKYYPGFSEDFVEDIIKILKVNTNGIILDPWNGSGTTTYVASKLGIPSIGLDINPVMSIIASARLFNIETNPYNANYLLKSSDKFRTNVEENDALCNWFHKDTVKIIRNIERTIFNGKYLREVIVNNDYSNLQAFYCLILFNVLKHLAHDLKSSNPTWIKKPILTERKSFSKAEIDEIYLNEYNRLVQVYEHNNVHQKVKPKIIIGRSESIPLDNSSVETIITSPPYCTRIDYAIMTSLELAIFNISEIDFVKLRHSLIGAPVIHKQTPKAIREWGPTCLETLSKIENHHSKASRTYYLKTYLQYFHSIFLSLKEIDRVMKNEGKCIIVIQNSYYKDIFIDLKQIFIEMIKYLGWRLVGTYEFINPNNLAEINPRGKEYRESSITKEYAVIFRKW</sequence>
<dbReference type="GO" id="GO:0003677">
    <property type="term" value="F:DNA binding"/>
    <property type="evidence" value="ECO:0007669"/>
    <property type="project" value="UniProtKB-KW"/>
</dbReference>
<dbReference type="EC" id="2.1.1.113" evidence="2"/>
<evidence type="ECO:0000256" key="8">
    <source>
        <dbReference type="ARBA" id="ARBA00049120"/>
    </source>
</evidence>
<name>A0AAN0WD78_HEYCO</name>
<keyword evidence="11" id="KW-1185">Reference proteome</keyword>
<keyword evidence="4" id="KW-0808">Transferase</keyword>
<dbReference type="GO" id="GO:0008170">
    <property type="term" value="F:N-methyltransferase activity"/>
    <property type="evidence" value="ECO:0007669"/>
    <property type="project" value="InterPro"/>
</dbReference>
<dbReference type="GO" id="GO:0009307">
    <property type="term" value="P:DNA restriction-modification system"/>
    <property type="evidence" value="ECO:0007669"/>
    <property type="project" value="UniProtKB-KW"/>
</dbReference>
<accession>A0AAN0WD78</accession>
<dbReference type="Pfam" id="PF01555">
    <property type="entry name" value="N6_N4_Mtase"/>
    <property type="match status" value="1"/>
</dbReference>
<dbReference type="REBASE" id="103068">
    <property type="entry name" value="M.BcoHM08ORF5747P"/>
</dbReference>
<protein>
    <recommendedName>
        <fullName evidence="2">site-specific DNA-methyltransferase (cytosine-N(4)-specific)</fullName>
        <ecNumber evidence="2">2.1.1.113</ecNumber>
    </recommendedName>
</protein>
<dbReference type="Proteomes" id="UP000032024">
    <property type="component" value="Chromosome"/>
</dbReference>
<keyword evidence="7" id="KW-0238">DNA-binding</keyword>
<dbReference type="InterPro" id="IPR002941">
    <property type="entry name" value="DNA_methylase_N4/N6"/>
</dbReference>
<evidence type="ECO:0000256" key="2">
    <source>
        <dbReference type="ARBA" id="ARBA00012185"/>
    </source>
</evidence>
<dbReference type="InterPro" id="IPR029063">
    <property type="entry name" value="SAM-dependent_MTases_sf"/>
</dbReference>
<comment type="similarity">
    <text evidence="1">Belongs to the N(4)/N(6)-methyltransferase family. N(4) subfamily.</text>
</comment>
<comment type="catalytic activity">
    <reaction evidence="8">
        <text>a 2'-deoxycytidine in DNA + S-adenosyl-L-methionine = an N(4)-methyl-2'-deoxycytidine in DNA + S-adenosyl-L-homocysteine + H(+)</text>
        <dbReference type="Rhea" id="RHEA:16857"/>
        <dbReference type="Rhea" id="RHEA-COMP:11369"/>
        <dbReference type="Rhea" id="RHEA-COMP:13674"/>
        <dbReference type="ChEBI" id="CHEBI:15378"/>
        <dbReference type="ChEBI" id="CHEBI:57856"/>
        <dbReference type="ChEBI" id="CHEBI:59789"/>
        <dbReference type="ChEBI" id="CHEBI:85452"/>
        <dbReference type="ChEBI" id="CHEBI:137933"/>
        <dbReference type="EC" id="2.1.1.113"/>
    </reaction>
</comment>
<dbReference type="SUPFAM" id="SSF53335">
    <property type="entry name" value="S-adenosyl-L-methionine-dependent methyltransferases"/>
    <property type="match status" value="2"/>
</dbReference>